<feature type="domain" description="GmrSD restriction endonucleases N-terminal" evidence="1">
    <location>
        <begin position="10"/>
        <end position="266"/>
    </location>
</feature>
<dbReference type="PANTHER" id="PTHR37292:SF2">
    <property type="entry name" value="DUF262 DOMAIN-CONTAINING PROTEIN"/>
    <property type="match status" value="1"/>
</dbReference>
<dbReference type="Pfam" id="PF03235">
    <property type="entry name" value="GmrSD_N"/>
    <property type="match status" value="1"/>
</dbReference>
<gene>
    <name evidence="2" type="ORF">CMASS_04655</name>
</gene>
<dbReference type="Proteomes" id="UP001220064">
    <property type="component" value="Chromosome"/>
</dbReference>
<accession>A0ABY7U7L0</accession>
<proteinExistence type="predicted"/>
<dbReference type="PANTHER" id="PTHR37292">
    <property type="entry name" value="VNG6097C"/>
    <property type="match status" value="1"/>
</dbReference>
<sequence length="613" mass="67370">MGFSTPSYGLADLIARIDRGDIQIPDFQRAYQWDEDRIRALLVTVLRGYPMGSLLALDTRNEPMRFRPRPLAGAPDTGRDPGLLLLDGQQRLTSLYLALRGGDTAAEADTAAGAHTGIPGHVPTRDFRGKAVTRRYFVDVAKAVEEDILPDESVFATDESGRVTSHFGPVLDEPLDTPEAARRAGCIPVAALLSEAGAAHLFAMAGEEDSAVLAAFNNRVLRTVAAYATPMIRLGRETMNAGVGTIFAQANSLGLQMDVVDLLTAVFASEDPDFHLAEDWRGIAKHLHAYPALRGIDRHSFLSAVALYVTANKGNPNPGGQREDIVQLTLVEYRDAAAVLRVTFREVGEFLAQRHIIAAEQVPYPKQIVPLAVILARLAQMPGALSTQASWDKINQWFWCGVFGELYGSSSVSLRAARDVREVVDWVAGNAETVPQTVRDAQFAESRLLSAREDSAIFRAIFALLMARGAQDWRTAKGFDKETVDQLQPGFHRIFPAAWCARHRVDEVLAGSVLNRTPMGKRTEVVTDGYGPDRYLARVQAKSLMDDSEFDAVLASHNLDAQLVHKARFAEFLADRRRRFVGMVEHAMGKEVYRDVDEENYAAGVEGPEAFSR</sequence>
<dbReference type="RefSeq" id="WP_022862423.1">
    <property type="nucleotide sequence ID" value="NZ_ATVG01000002.1"/>
</dbReference>
<reference evidence="2 3" key="1">
    <citation type="submission" date="2020-10" db="EMBL/GenBank/DDBJ databases">
        <title>Complete genome sequence of Corynebacterium massiliense DSM 45435, type strain of Corynebacterium massiliense.</title>
        <authorList>
            <person name="Busche T."/>
            <person name="Kalinowski J."/>
            <person name="Ruckert C."/>
        </authorList>
    </citation>
    <scope>NUCLEOTIDE SEQUENCE [LARGE SCALE GENOMIC DNA]</scope>
    <source>
        <strain evidence="2 3">DSM 45435</strain>
    </source>
</reference>
<organism evidence="2 3">
    <name type="scientific">Corynebacterium massiliense DSM 45435</name>
    <dbReference type="NCBI Taxonomy" id="1121364"/>
    <lineage>
        <taxon>Bacteria</taxon>
        <taxon>Bacillati</taxon>
        <taxon>Actinomycetota</taxon>
        <taxon>Actinomycetes</taxon>
        <taxon>Mycobacteriales</taxon>
        <taxon>Corynebacteriaceae</taxon>
        <taxon>Corynebacterium</taxon>
    </lineage>
</organism>
<protein>
    <recommendedName>
        <fullName evidence="1">GmrSD restriction endonucleases N-terminal domain-containing protein</fullName>
    </recommendedName>
</protein>
<evidence type="ECO:0000313" key="2">
    <source>
        <dbReference type="EMBL" id="WCZ32381.1"/>
    </source>
</evidence>
<dbReference type="EMBL" id="CP063189">
    <property type="protein sequence ID" value="WCZ32381.1"/>
    <property type="molecule type" value="Genomic_DNA"/>
</dbReference>
<evidence type="ECO:0000259" key="1">
    <source>
        <dbReference type="Pfam" id="PF03235"/>
    </source>
</evidence>
<dbReference type="InterPro" id="IPR004919">
    <property type="entry name" value="GmrSD_N"/>
</dbReference>
<name>A0ABY7U7L0_9CORY</name>
<keyword evidence="3" id="KW-1185">Reference proteome</keyword>
<evidence type="ECO:0000313" key="3">
    <source>
        <dbReference type="Proteomes" id="UP001220064"/>
    </source>
</evidence>